<sequence length="124" mass="12960">MPFLRFSAATAATAAALLMAAAPCAHAAPTPAHCPEVHDQLTEALAAAKQRVGRDGLVRVDFEVDAQGRARAVALDGTRRYLTPVRLAVPSLQCTAGAPQRYVVEVRFADSPAPTPMLAQARGG</sequence>
<evidence type="ECO:0008006" key="4">
    <source>
        <dbReference type="Google" id="ProtNLM"/>
    </source>
</evidence>
<evidence type="ECO:0000313" key="2">
    <source>
        <dbReference type="EMBL" id="MFG6465303.1"/>
    </source>
</evidence>
<protein>
    <recommendedName>
        <fullName evidence="4">TonB C-terminal domain-containing protein</fullName>
    </recommendedName>
</protein>
<dbReference type="Proteomes" id="UP001606303">
    <property type="component" value="Unassembled WGS sequence"/>
</dbReference>
<dbReference type="RefSeq" id="WP_394380575.1">
    <property type="nucleotide sequence ID" value="NZ_JBIGIB010000001.1"/>
</dbReference>
<feature type="signal peptide" evidence="1">
    <location>
        <begin position="1"/>
        <end position="27"/>
    </location>
</feature>
<evidence type="ECO:0000256" key="1">
    <source>
        <dbReference type="SAM" id="SignalP"/>
    </source>
</evidence>
<evidence type="ECO:0000313" key="3">
    <source>
        <dbReference type="Proteomes" id="UP001606303"/>
    </source>
</evidence>
<feature type="chain" id="PRO_5047110030" description="TonB C-terminal domain-containing protein" evidence="1">
    <location>
        <begin position="28"/>
        <end position="124"/>
    </location>
</feature>
<accession>A0ABW7GTQ7</accession>
<proteinExistence type="predicted"/>
<keyword evidence="3" id="KW-1185">Reference proteome</keyword>
<keyword evidence="1" id="KW-0732">Signal</keyword>
<organism evidence="2 3">
    <name type="scientific">Pelomonas baiyunensis</name>
    <dbReference type="NCBI Taxonomy" id="3299026"/>
    <lineage>
        <taxon>Bacteria</taxon>
        <taxon>Pseudomonadati</taxon>
        <taxon>Pseudomonadota</taxon>
        <taxon>Betaproteobacteria</taxon>
        <taxon>Burkholderiales</taxon>
        <taxon>Sphaerotilaceae</taxon>
        <taxon>Roseateles</taxon>
    </lineage>
</organism>
<name>A0ABW7GTQ7_9BURK</name>
<dbReference type="EMBL" id="JBIGIB010000001">
    <property type="protein sequence ID" value="MFG6465303.1"/>
    <property type="molecule type" value="Genomic_DNA"/>
</dbReference>
<gene>
    <name evidence="2" type="ORF">ACG01O_01640</name>
</gene>
<reference evidence="2 3" key="1">
    <citation type="submission" date="2024-08" db="EMBL/GenBank/DDBJ databases">
        <authorList>
            <person name="Lu H."/>
        </authorList>
    </citation>
    <scope>NUCLEOTIDE SEQUENCE [LARGE SCALE GENOMIC DNA]</scope>
    <source>
        <strain evidence="2 3">BYS87W</strain>
    </source>
</reference>
<comment type="caution">
    <text evidence="2">The sequence shown here is derived from an EMBL/GenBank/DDBJ whole genome shotgun (WGS) entry which is preliminary data.</text>
</comment>